<accession>A0AAP0EX78</accession>
<protein>
    <submittedName>
        <fullName evidence="1">Uncharacterized protein</fullName>
    </submittedName>
</protein>
<dbReference type="EMBL" id="JBBNAF010000011">
    <property type="protein sequence ID" value="KAK9098388.1"/>
    <property type="molecule type" value="Genomic_DNA"/>
</dbReference>
<reference evidence="1 2" key="1">
    <citation type="submission" date="2024-01" db="EMBL/GenBank/DDBJ databases">
        <title>Genome assemblies of Stephania.</title>
        <authorList>
            <person name="Yang L."/>
        </authorList>
    </citation>
    <scope>NUCLEOTIDE SEQUENCE [LARGE SCALE GENOMIC DNA]</scope>
    <source>
        <strain evidence="1">YNDBR</strain>
        <tissue evidence="1">Leaf</tissue>
    </source>
</reference>
<gene>
    <name evidence="1" type="ORF">Syun_025433</name>
</gene>
<proteinExistence type="predicted"/>
<sequence>MWKVVQFHSNKGLATPEHMVINAIDMVKATRKGQGLLVHMMMTQDLTASLPVNIHPQIQQLLDDYNDVVDEPRASTTQKA</sequence>
<dbReference type="Proteomes" id="UP001420932">
    <property type="component" value="Unassembled WGS sequence"/>
</dbReference>
<evidence type="ECO:0000313" key="2">
    <source>
        <dbReference type="Proteomes" id="UP001420932"/>
    </source>
</evidence>
<keyword evidence="2" id="KW-1185">Reference proteome</keyword>
<organism evidence="1 2">
    <name type="scientific">Stephania yunnanensis</name>
    <dbReference type="NCBI Taxonomy" id="152371"/>
    <lineage>
        <taxon>Eukaryota</taxon>
        <taxon>Viridiplantae</taxon>
        <taxon>Streptophyta</taxon>
        <taxon>Embryophyta</taxon>
        <taxon>Tracheophyta</taxon>
        <taxon>Spermatophyta</taxon>
        <taxon>Magnoliopsida</taxon>
        <taxon>Ranunculales</taxon>
        <taxon>Menispermaceae</taxon>
        <taxon>Menispermoideae</taxon>
        <taxon>Cissampelideae</taxon>
        <taxon>Stephania</taxon>
    </lineage>
</organism>
<dbReference type="AlphaFoldDB" id="A0AAP0EX78"/>
<evidence type="ECO:0000313" key="1">
    <source>
        <dbReference type="EMBL" id="KAK9098388.1"/>
    </source>
</evidence>
<name>A0AAP0EX78_9MAGN</name>
<comment type="caution">
    <text evidence="1">The sequence shown here is derived from an EMBL/GenBank/DDBJ whole genome shotgun (WGS) entry which is preliminary data.</text>
</comment>